<dbReference type="EMBL" id="JAEDAK010000020">
    <property type="protein sequence ID" value="MBH9579261.1"/>
    <property type="molecule type" value="Genomic_DNA"/>
</dbReference>
<reference evidence="1" key="1">
    <citation type="submission" date="2020-12" db="EMBL/GenBank/DDBJ databases">
        <title>The genome sequence of Inhella sp. 1Y17.</title>
        <authorList>
            <person name="Liu Y."/>
        </authorList>
    </citation>
    <scope>NUCLEOTIDE SEQUENCE</scope>
    <source>
        <strain evidence="1">1Y17</strain>
    </source>
</reference>
<sequence>MSLAWVGPLVVGLLGSTEGLSMDLPPGYAVASRQRSATVVMTEWLAAGETLQQWTELLTTQVFPQAGAVPPQVWRARLHEAWQKRCRHARLDSVVEGREQGHPFALWTLECDQPREITWFKAIQGREASYLVQVAFREPPAQQQALRWMRLLKHATLTGVAR</sequence>
<name>A0A931J447_9BURK</name>
<proteinExistence type="predicted"/>
<evidence type="ECO:0000313" key="1">
    <source>
        <dbReference type="EMBL" id="MBH9579261.1"/>
    </source>
</evidence>
<dbReference type="Proteomes" id="UP000613266">
    <property type="component" value="Unassembled WGS sequence"/>
</dbReference>
<evidence type="ECO:0000313" key="2">
    <source>
        <dbReference type="Proteomes" id="UP000613266"/>
    </source>
</evidence>
<dbReference type="RefSeq" id="WP_198113045.1">
    <property type="nucleotide sequence ID" value="NZ_JAEDAK010000020.1"/>
</dbReference>
<organism evidence="1 2">
    <name type="scientific">Inhella proteolytica</name>
    <dbReference type="NCBI Taxonomy" id="2795029"/>
    <lineage>
        <taxon>Bacteria</taxon>
        <taxon>Pseudomonadati</taxon>
        <taxon>Pseudomonadota</taxon>
        <taxon>Betaproteobacteria</taxon>
        <taxon>Burkholderiales</taxon>
        <taxon>Sphaerotilaceae</taxon>
        <taxon>Inhella</taxon>
    </lineage>
</organism>
<dbReference type="AlphaFoldDB" id="A0A931J447"/>
<gene>
    <name evidence="1" type="ORF">I7X39_20390</name>
</gene>
<accession>A0A931J447</accession>
<comment type="caution">
    <text evidence="1">The sequence shown here is derived from an EMBL/GenBank/DDBJ whole genome shotgun (WGS) entry which is preliminary data.</text>
</comment>
<keyword evidence="2" id="KW-1185">Reference proteome</keyword>
<protein>
    <submittedName>
        <fullName evidence="1">Uncharacterized protein</fullName>
    </submittedName>
</protein>